<organism evidence="1 2">
    <name type="scientific">Paenibacillus plantarum</name>
    <dbReference type="NCBI Taxonomy" id="2654975"/>
    <lineage>
        <taxon>Bacteria</taxon>
        <taxon>Bacillati</taxon>
        <taxon>Bacillota</taxon>
        <taxon>Bacilli</taxon>
        <taxon>Bacillales</taxon>
        <taxon>Paenibacillaceae</taxon>
        <taxon>Paenibacillus</taxon>
    </lineage>
</organism>
<dbReference type="Proteomes" id="UP000653578">
    <property type="component" value="Unassembled WGS sequence"/>
</dbReference>
<name>A0ABX1X3F6_9BACL</name>
<dbReference type="InterPro" id="IPR001087">
    <property type="entry name" value="GDSL"/>
</dbReference>
<dbReference type="PANTHER" id="PTHR14209:SF19">
    <property type="entry name" value="ISOAMYL ACETATE-HYDROLYZING ESTERASE 1 HOMOLOG"/>
    <property type="match status" value="1"/>
</dbReference>
<dbReference type="PANTHER" id="PTHR14209">
    <property type="entry name" value="ISOAMYL ACETATE-HYDROLYZING ESTERASE 1"/>
    <property type="match status" value="1"/>
</dbReference>
<accession>A0ABX1X3F6</accession>
<dbReference type="InterPro" id="IPR045136">
    <property type="entry name" value="Iah1-like"/>
</dbReference>
<dbReference type="Pfam" id="PF00657">
    <property type="entry name" value="Lipase_GDSL"/>
    <property type="match status" value="1"/>
</dbReference>
<sequence length="207" mass="23969">MDKMFVLGDSISIDYGVYLEKMLESELMYDRKKDQYAINENQDLPNAMRGANGGDSGMVLQYLSYLVSNRLFNHSILLLNCGLHDIKRNPSTGELQVPLEQYEANLQDILQLMQPLPVRIIWVRTTPVDDAIHEEQIKKFVRYNRDVIHYNEVADRIMEAAGVKTIDLYRFTQKLGDSKMLFCDHVHYVPQIQKQQAAFIAGYLHNN</sequence>
<dbReference type="EMBL" id="WHNY01000004">
    <property type="protein sequence ID" value="NOU62671.1"/>
    <property type="molecule type" value="Genomic_DNA"/>
</dbReference>
<dbReference type="InterPro" id="IPR036514">
    <property type="entry name" value="SGNH_hydro_sf"/>
</dbReference>
<evidence type="ECO:0000313" key="1">
    <source>
        <dbReference type="EMBL" id="NOU62671.1"/>
    </source>
</evidence>
<gene>
    <name evidence="1" type="ORF">GC096_01255</name>
</gene>
<comment type="caution">
    <text evidence="1">The sequence shown here is derived from an EMBL/GenBank/DDBJ whole genome shotgun (WGS) entry which is preliminary data.</text>
</comment>
<dbReference type="SUPFAM" id="SSF52266">
    <property type="entry name" value="SGNH hydrolase"/>
    <property type="match status" value="1"/>
</dbReference>
<protein>
    <submittedName>
        <fullName evidence="1">SGNH/GDSL hydrolase family protein</fullName>
    </submittedName>
</protein>
<reference evidence="1 2" key="1">
    <citation type="submission" date="2019-10" db="EMBL/GenBank/DDBJ databases">
        <title>Description of Paenibacillus humi sp. nov.</title>
        <authorList>
            <person name="Carlier A."/>
            <person name="Qi S."/>
        </authorList>
    </citation>
    <scope>NUCLEOTIDE SEQUENCE [LARGE SCALE GENOMIC DNA]</scope>
    <source>
        <strain evidence="1 2">LMG 31461</strain>
    </source>
</reference>
<proteinExistence type="predicted"/>
<keyword evidence="2" id="KW-1185">Reference proteome</keyword>
<evidence type="ECO:0000313" key="2">
    <source>
        <dbReference type="Proteomes" id="UP000653578"/>
    </source>
</evidence>
<dbReference type="Gene3D" id="3.40.50.1110">
    <property type="entry name" value="SGNH hydrolase"/>
    <property type="match status" value="1"/>
</dbReference>
<keyword evidence="1" id="KW-0378">Hydrolase</keyword>
<dbReference type="GO" id="GO:0016787">
    <property type="term" value="F:hydrolase activity"/>
    <property type="evidence" value="ECO:0007669"/>
    <property type="project" value="UniProtKB-KW"/>
</dbReference>